<protein>
    <submittedName>
        <fullName evidence="1">Uncharacterized protein</fullName>
    </submittedName>
</protein>
<dbReference type="EMBL" id="MT141397">
    <property type="protein sequence ID" value="QJA60149.1"/>
    <property type="molecule type" value="Genomic_DNA"/>
</dbReference>
<evidence type="ECO:0000313" key="1">
    <source>
        <dbReference type="EMBL" id="QJA60149.1"/>
    </source>
</evidence>
<proteinExistence type="predicted"/>
<accession>A0A6M3IR58</accession>
<dbReference type="AlphaFoldDB" id="A0A6M3IR58"/>
<sequence>MQYGIILYLPCREIKESLCLIQRFGGNQYPYLMVVNVVPYGLRLGEVVTLAEIAGHEDTIAVDVIPLCEIEDIFVEGF</sequence>
<organism evidence="1">
    <name type="scientific">viral metagenome</name>
    <dbReference type="NCBI Taxonomy" id="1070528"/>
    <lineage>
        <taxon>unclassified sequences</taxon>
        <taxon>metagenomes</taxon>
        <taxon>organismal metagenomes</taxon>
    </lineage>
</organism>
<name>A0A6M3IR58_9ZZZZ</name>
<reference evidence="1" key="1">
    <citation type="submission" date="2020-03" db="EMBL/GenBank/DDBJ databases">
        <title>The deep terrestrial virosphere.</title>
        <authorList>
            <person name="Holmfeldt K."/>
            <person name="Nilsson E."/>
            <person name="Simone D."/>
            <person name="Lopez-Fernandez M."/>
            <person name="Wu X."/>
            <person name="de Brujin I."/>
            <person name="Lundin D."/>
            <person name="Andersson A."/>
            <person name="Bertilsson S."/>
            <person name="Dopson M."/>
        </authorList>
    </citation>
    <scope>NUCLEOTIDE SEQUENCE</scope>
    <source>
        <strain evidence="1">MM415B01181</strain>
    </source>
</reference>
<gene>
    <name evidence="1" type="ORF">MM415B01181_0022</name>
</gene>